<evidence type="ECO:0000313" key="1">
    <source>
        <dbReference type="EMBL" id="SKC50452.1"/>
    </source>
</evidence>
<reference evidence="1 2" key="1">
    <citation type="submission" date="2017-02" db="EMBL/GenBank/DDBJ databases">
        <authorList>
            <person name="Varghese N."/>
            <person name="Submissions S."/>
        </authorList>
    </citation>
    <scope>NUCLEOTIDE SEQUENCE [LARGE SCALE GENOMIC DNA]</scope>
    <source>
        <strain evidence="1 2">VKM Ac-1787</strain>
    </source>
</reference>
<comment type="caution">
    <text evidence="1">The sequence shown here is derived from an EMBL/GenBank/DDBJ whole genome shotgun (WGS) entry which is preliminary data.</text>
</comment>
<proteinExistence type="predicted"/>
<accession>A0ABY1LJR8</accession>
<name>A0ABY1LJR8_9MICO</name>
<dbReference type="Proteomes" id="UP000190827">
    <property type="component" value="Unassembled WGS sequence"/>
</dbReference>
<gene>
    <name evidence="1" type="ORF">SAMN06295973_1478</name>
</gene>
<evidence type="ECO:0008006" key="3">
    <source>
        <dbReference type="Google" id="ProtNLM"/>
    </source>
</evidence>
<dbReference type="EMBL" id="FUZO01000001">
    <property type="protein sequence ID" value="SKC50452.1"/>
    <property type="molecule type" value="Genomic_DNA"/>
</dbReference>
<evidence type="ECO:0000313" key="2">
    <source>
        <dbReference type="Proteomes" id="UP000190827"/>
    </source>
</evidence>
<sequence length="82" mass="9115">MLTPEEEATAQAIVEELQTWDDVKRRRVLYQLAREVVESNGMNLDSAHAITSVGRTFGVDFMEAAAILRGAAEDVADERGHR</sequence>
<protein>
    <recommendedName>
        <fullName evidence="3">ANTAR domain-containing protein</fullName>
    </recommendedName>
</protein>
<dbReference type="RefSeq" id="WP_079705331.1">
    <property type="nucleotide sequence ID" value="NZ_FUZO01000001.1"/>
</dbReference>
<keyword evidence="2" id="KW-1185">Reference proteome</keyword>
<organism evidence="1 2">
    <name type="scientific">Plantibacter cousiniae</name>
    <name type="common">nom. nud.</name>
    <dbReference type="NCBI Taxonomy" id="199709"/>
    <lineage>
        <taxon>Bacteria</taxon>
        <taxon>Bacillati</taxon>
        <taxon>Actinomycetota</taxon>
        <taxon>Actinomycetes</taxon>
        <taxon>Micrococcales</taxon>
        <taxon>Microbacteriaceae</taxon>
        <taxon>Plantibacter</taxon>
    </lineage>
</organism>